<evidence type="ECO:0000313" key="3">
    <source>
        <dbReference type="Proteomes" id="UP001172673"/>
    </source>
</evidence>
<feature type="region of interest" description="Disordered" evidence="1">
    <location>
        <begin position="469"/>
        <end position="532"/>
    </location>
</feature>
<protein>
    <recommendedName>
        <fullName evidence="4">F-box domain-containing protein</fullName>
    </recommendedName>
</protein>
<sequence>MARNINDFPEELVQLVLQAVRTESRCSGDASFTHCLTVCQRWHRIGEQLLWTDIALTNLQLKKFCASKCTAFEITRSLTVAIIPPKDGPGSVYNRECENLNWWEGTGMEELDRVNAEIKRDTNEIWQQLEHLPTKIRLMKQLESFSVYVLSYDCVIQTPCFYLRNREMGALVDALPATVRNLELDDHCYQRPNDWEEANDHICPSLCRIIPQLHNLRLRLQTICEAMLPGPEAGGGDLVTNKSPNGIKHTFVLQTIPLSQNVYTRHCTWPNEQVSGFSAVENILKNESVCDFLVPRVKSAIAAHSLENFDQISLISWKIPPDPQPRPQRQYKTMCERIIGTEDKVRRSPLYYVSSGGRYIEGLRYATDDGQTLDVIGETDRIVQYAEGQTWVETRDGYHLPEAYLKANTRFRHAEIKPLALHTREGLNAPLNETAELWKMEDVEGCQLLSGEVSSSFDEVDCLGRKPTQKELRREERRKAIERGEEVDEDASDDSYGSDEDENDFCGYEVADFSDGDDDGSDNEEAEPADYL</sequence>
<reference evidence="2" key="1">
    <citation type="submission" date="2022-10" db="EMBL/GenBank/DDBJ databases">
        <title>Culturing micro-colonial fungi from biological soil crusts in the Mojave desert and describing Neophaeococcomyces mojavensis, and introducing the new genera and species Taxawa tesnikishii.</title>
        <authorList>
            <person name="Kurbessoian T."/>
            <person name="Stajich J.E."/>
        </authorList>
    </citation>
    <scope>NUCLEOTIDE SEQUENCE</scope>
    <source>
        <strain evidence="2">TK_41</strain>
    </source>
</reference>
<evidence type="ECO:0000313" key="2">
    <source>
        <dbReference type="EMBL" id="KAJ9616793.1"/>
    </source>
</evidence>
<dbReference type="Proteomes" id="UP001172673">
    <property type="component" value="Unassembled WGS sequence"/>
</dbReference>
<name>A0AA39CR08_9EURO</name>
<comment type="caution">
    <text evidence="2">The sequence shown here is derived from an EMBL/GenBank/DDBJ whole genome shotgun (WGS) entry which is preliminary data.</text>
</comment>
<dbReference type="AlphaFoldDB" id="A0AA39CR08"/>
<organism evidence="2 3">
    <name type="scientific">Cladophialophora chaetospira</name>
    <dbReference type="NCBI Taxonomy" id="386627"/>
    <lineage>
        <taxon>Eukaryota</taxon>
        <taxon>Fungi</taxon>
        <taxon>Dikarya</taxon>
        <taxon>Ascomycota</taxon>
        <taxon>Pezizomycotina</taxon>
        <taxon>Eurotiomycetes</taxon>
        <taxon>Chaetothyriomycetidae</taxon>
        <taxon>Chaetothyriales</taxon>
        <taxon>Herpotrichiellaceae</taxon>
        <taxon>Cladophialophora</taxon>
    </lineage>
</organism>
<proteinExistence type="predicted"/>
<feature type="compositionally biased region" description="Basic and acidic residues" evidence="1">
    <location>
        <begin position="469"/>
        <end position="484"/>
    </location>
</feature>
<gene>
    <name evidence="2" type="ORF">H2200_000512</name>
</gene>
<accession>A0AA39CR08</accession>
<feature type="compositionally biased region" description="Acidic residues" evidence="1">
    <location>
        <begin position="485"/>
        <end position="504"/>
    </location>
</feature>
<keyword evidence="3" id="KW-1185">Reference proteome</keyword>
<evidence type="ECO:0000256" key="1">
    <source>
        <dbReference type="SAM" id="MobiDB-lite"/>
    </source>
</evidence>
<evidence type="ECO:0008006" key="4">
    <source>
        <dbReference type="Google" id="ProtNLM"/>
    </source>
</evidence>
<feature type="compositionally biased region" description="Acidic residues" evidence="1">
    <location>
        <begin position="512"/>
        <end position="532"/>
    </location>
</feature>
<dbReference type="EMBL" id="JAPDRK010000001">
    <property type="protein sequence ID" value="KAJ9616793.1"/>
    <property type="molecule type" value="Genomic_DNA"/>
</dbReference>